<dbReference type="Gene3D" id="1.25.40.10">
    <property type="entry name" value="Tetratricopeptide repeat domain"/>
    <property type="match status" value="2"/>
</dbReference>
<dbReference type="InterPro" id="IPR027417">
    <property type="entry name" value="P-loop_NTPase"/>
</dbReference>
<dbReference type="InterPro" id="IPR016032">
    <property type="entry name" value="Sig_transdc_resp-reg_C-effctor"/>
</dbReference>
<feature type="region of interest" description="Disordered" evidence="6">
    <location>
        <begin position="959"/>
        <end position="1011"/>
    </location>
</feature>
<dbReference type="Pfam" id="PF03704">
    <property type="entry name" value="BTAD"/>
    <property type="match status" value="1"/>
</dbReference>
<dbReference type="SUPFAM" id="SSF52540">
    <property type="entry name" value="P-loop containing nucleoside triphosphate hydrolases"/>
    <property type="match status" value="1"/>
</dbReference>
<dbReference type="SMART" id="SM00862">
    <property type="entry name" value="Trans_reg_C"/>
    <property type="match status" value="1"/>
</dbReference>
<sequence length="1011" mass="109403">MRLPEADSGLRFGILGRLAINDSSGESLVPRAPMTRMLLAALLVTPGRTVGVDHIETVLWGEDPPASSRAAVMNQVQRLRNALGAHRARLHTVASGYLLEIREGELDADVFSDRLRAAHTASQAQDWAAVGHEAAEALACWRGDLFADLPAVAERERALVQHFVEGRTQALELYFDAQLHLGRHREALPELSRLAVEHPLRESFHSALMIALYRSSRQADALNAFDRMREALADELGIDPTPALQELRQRVLTMDPALLSPEGCGGLLAAAAQPAPAPKAVPTIPSQLPGDVADFRGRFRETAGLRRLLLAEPTIAPQLATVTGVGGSGKTALALHVAHQVSERYPDGRLYVDLRGVDANPLDPAEALAGFLRGLGMADSDIPGDDDARIAAYRSALSGRRVLVVLDNARDAAQVRPLLPGSAGCTALVTSRRTLVGLAGAVHLGLGALADVEALALFAGIAGPDRVAAEPEATEEVLASCAGLPLALRIAAARLAARPSWSVASLAGRLARHRGRLDELQADDLAVRASFRLSYDGLLAAAAQGQPDPARAFRLLGLAPGPETGLAAAAALFGWPEARAERALEHLVDSGLLDSPAPERYRLHDLLRLFAAELAATDETEESRYTAVGRVAEWYVRTLIEADAALFPKSSRPDPLPESQDWVPSGLASFEQALAWCEAERPNLVSGAELAAEYGFHELAWRVSGFAWAYFNLKRHLADWIATTETGMHSARACDDPAAESTVLTSRGAAFMCLEQWEAARECLTAGLAIRERSGDRPGQMACLVTLATALHREQRYEEAREHYLRALTFVGAPELRRREVVLLGNLGELELEVGDPLTALGYLERVRELNLEFGDRGVEAERLTAQGMALLRLGRFREAQAMLREGIEVARSAEYRFCEAQCLGLLAQAAVELGDWQEADSCRAVARALLPLFTGREARIAMECLDEGRVERGGHEVHDAHDVQRTAPQRSAPQSTAPQWTPQPRRGAGIPAMRRSEKRRGDLLGRDICR</sequence>
<evidence type="ECO:0000259" key="7">
    <source>
        <dbReference type="PROSITE" id="PS51755"/>
    </source>
</evidence>
<dbReference type="InterPro" id="IPR005158">
    <property type="entry name" value="BTAD"/>
</dbReference>
<proteinExistence type="inferred from homology"/>
<dbReference type="PRINTS" id="PR00364">
    <property type="entry name" value="DISEASERSIST"/>
</dbReference>
<dbReference type="SMART" id="SM00028">
    <property type="entry name" value="TPR"/>
    <property type="match status" value="4"/>
</dbReference>
<dbReference type="RefSeq" id="WP_344667261.1">
    <property type="nucleotide sequence ID" value="NZ_BAAAQN010000023.1"/>
</dbReference>
<keyword evidence="2" id="KW-0805">Transcription regulation</keyword>
<feature type="compositionally biased region" description="Polar residues" evidence="6">
    <location>
        <begin position="967"/>
        <end position="983"/>
    </location>
</feature>
<dbReference type="InterPro" id="IPR011990">
    <property type="entry name" value="TPR-like_helical_dom_sf"/>
</dbReference>
<organism evidence="8 9">
    <name type="scientific">Catenulispora yoronensis</name>
    <dbReference type="NCBI Taxonomy" id="450799"/>
    <lineage>
        <taxon>Bacteria</taxon>
        <taxon>Bacillati</taxon>
        <taxon>Actinomycetota</taxon>
        <taxon>Actinomycetes</taxon>
        <taxon>Catenulisporales</taxon>
        <taxon>Catenulisporaceae</taxon>
        <taxon>Catenulispora</taxon>
    </lineage>
</organism>
<evidence type="ECO:0000256" key="2">
    <source>
        <dbReference type="ARBA" id="ARBA00023015"/>
    </source>
</evidence>
<evidence type="ECO:0000256" key="1">
    <source>
        <dbReference type="ARBA" id="ARBA00005820"/>
    </source>
</evidence>
<evidence type="ECO:0000313" key="8">
    <source>
        <dbReference type="EMBL" id="GAA2036171.1"/>
    </source>
</evidence>
<dbReference type="PANTHER" id="PTHR35807">
    <property type="entry name" value="TRANSCRIPTIONAL REGULATOR REDD-RELATED"/>
    <property type="match status" value="1"/>
</dbReference>
<dbReference type="InterPro" id="IPR001867">
    <property type="entry name" value="OmpR/PhoB-type_DNA-bd"/>
</dbReference>
<dbReference type="Gene3D" id="3.40.50.300">
    <property type="entry name" value="P-loop containing nucleotide triphosphate hydrolases"/>
    <property type="match status" value="1"/>
</dbReference>
<dbReference type="CDD" id="cd15831">
    <property type="entry name" value="BTAD"/>
    <property type="match status" value="1"/>
</dbReference>
<dbReference type="InterPro" id="IPR051677">
    <property type="entry name" value="AfsR-DnrI-RedD_regulator"/>
</dbReference>
<dbReference type="SMART" id="SM01043">
    <property type="entry name" value="BTAD"/>
    <property type="match status" value="1"/>
</dbReference>
<feature type="compositionally biased region" description="Basic and acidic residues" evidence="6">
    <location>
        <begin position="1000"/>
        <end position="1011"/>
    </location>
</feature>
<evidence type="ECO:0000256" key="3">
    <source>
        <dbReference type="ARBA" id="ARBA00023125"/>
    </source>
</evidence>
<dbReference type="EMBL" id="BAAAQN010000023">
    <property type="protein sequence ID" value="GAA2036171.1"/>
    <property type="molecule type" value="Genomic_DNA"/>
</dbReference>
<evidence type="ECO:0000256" key="6">
    <source>
        <dbReference type="SAM" id="MobiDB-lite"/>
    </source>
</evidence>
<dbReference type="Gene3D" id="1.10.10.10">
    <property type="entry name" value="Winged helix-like DNA-binding domain superfamily/Winged helix DNA-binding domain"/>
    <property type="match status" value="1"/>
</dbReference>
<dbReference type="PROSITE" id="PS51755">
    <property type="entry name" value="OMPR_PHOB"/>
    <property type="match status" value="1"/>
</dbReference>
<dbReference type="InterPro" id="IPR036388">
    <property type="entry name" value="WH-like_DNA-bd_sf"/>
</dbReference>
<dbReference type="Proteomes" id="UP001500751">
    <property type="component" value="Unassembled WGS sequence"/>
</dbReference>
<evidence type="ECO:0000313" key="9">
    <source>
        <dbReference type="Proteomes" id="UP001500751"/>
    </source>
</evidence>
<dbReference type="SUPFAM" id="SSF48452">
    <property type="entry name" value="TPR-like"/>
    <property type="match status" value="3"/>
</dbReference>
<reference evidence="9" key="1">
    <citation type="journal article" date="2019" name="Int. J. Syst. Evol. Microbiol.">
        <title>The Global Catalogue of Microorganisms (GCM) 10K type strain sequencing project: providing services to taxonomists for standard genome sequencing and annotation.</title>
        <authorList>
            <consortium name="The Broad Institute Genomics Platform"/>
            <consortium name="The Broad Institute Genome Sequencing Center for Infectious Disease"/>
            <person name="Wu L."/>
            <person name="Ma J."/>
        </authorList>
    </citation>
    <scope>NUCLEOTIDE SEQUENCE [LARGE SCALE GENOMIC DNA]</scope>
    <source>
        <strain evidence="9">JCM 16014</strain>
    </source>
</reference>
<protein>
    <submittedName>
        <fullName evidence="8">Transcriptional regulator AfsR</fullName>
    </submittedName>
</protein>
<keyword evidence="9" id="KW-1185">Reference proteome</keyword>
<feature type="domain" description="OmpR/PhoB-type" evidence="7">
    <location>
        <begin position="1"/>
        <end position="101"/>
    </location>
</feature>
<evidence type="ECO:0000256" key="4">
    <source>
        <dbReference type="ARBA" id="ARBA00023163"/>
    </source>
</evidence>
<dbReference type="SUPFAM" id="SSF46894">
    <property type="entry name" value="C-terminal effector domain of the bipartite response regulators"/>
    <property type="match status" value="1"/>
</dbReference>
<comment type="caution">
    <text evidence="8">The sequence shown here is derived from an EMBL/GenBank/DDBJ whole genome shotgun (WGS) entry which is preliminary data.</text>
</comment>
<name>A0ABP5G2E1_9ACTN</name>
<dbReference type="Pfam" id="PF13424">
    <property type="entry name" value="TPR_12"/>
    <property type="match status" value="2"/>
</dbReference>
<dbReference type="Pfam" id="PF00486">
    <property type="entry name" value="Trans_reg_C"/>
    <property type="match status" value="1"/>
</dbReference>
<keyword evidence="3 5" id="KW-0238">DNA-binding</keyword>
<feature type="DNA-binding region" description="OmpR/PhoB-type" evidence="5">
    <location>
        <begin position="1"/>
        <end position="101"/>
    </location>
</feature>
<dbReference type="PANTHER" id="PTHR35807:SF1">
    <property type="entry name" value="TRANSCRIPTIONAL REGULATOR REDD"/>
    <property type="match status" value="1"/>
</dbReference>
<comment type="similarity">
    <text evidence="1">Belongs to the AfsR/DnrI/RedD regulatory family.</text>
</comment>
<gene>
    <name evidence="8" type="primary">afsR_3</name>
    <name evidence="8" type="ORF">GCM10009839_41300</name>
</gene>
<evidence type="ECO:0000256" key="5">
    <source>
        <dbReference type="PROSITE-ProRule" id="PRU01091"/>
    </source>
</evidence>
<keyword evidence="4" id="KW-0804">Transcription</keyword>
<accession>A0ABP5G2E1</accession>
<dbReference type="InterPro" id="IPR019734">
    <property type="entry name" value="TPR_rpt"/>
</dbReference>